<feature type="chain" id="PRO_5017533711" evidence="6">
    <location>
        <begin position="20"/>
        <end position="585"/>
    </location>
</feature>
<feature type="domain" description="SusD-like N-terminal" evidence="8">
    <location>
        <begin position="92"/>
        <end position="226"/>
    </location>
</feature>
<evidence type="ECO:0000259" key="8">
    <source>
        <dbReference type="Pfam" id="PF14322"/>
    </source>
</evidence>
<name>A0A3D8HBP2_9BACT</name>
<evidence type="ECO:0000256" key="6">
    <source>
        <dbReference type="SAM" id="SignalP"/>
    </source>
</evidence>
<evidence type="ECO:0000256" key="2">
    <source>
        <dbReference type="ARBA" id="ARBA00006275"/>
    </source>
</evidence>
<keyword evidence="5" id="KW-0998">Cell outer membrane</keyword>
<protein>
    <submittedName>
        <fullName evidence="10">RagB/SusD family nutrient uptake outer membrane protein</fullName>
    </submittedName>
</protein>
<sequence>MKKYIILLLILSVLASVSCSDFLSTDDLTEKTNSTFPITEDDYKQAIAAVYAAQKSCYYDQINSFVGLSNYLDDDHIAGGRALFDDPAIRATERYQVRNLDAYSTPWSNYYTGIFRANFVLESLEKNGNTLSDAAKNNIEGQTRYLRASLYFDLTRLFGEVPLKLSTESNNPPRVSTDSCFALIASDLKRAIEILPSTSFQGINKATDLFNANKWAAEAMAGRVFLFYTGYYNKSELPLFEGGAINKSQVLDWLHDVIDNSGYRLINDFRNLWLYALANRGNADDYKFARDNNLSWIGEKGDNTEAIYSISFSALGENMNFNRFAHSVSCTVGGLFPFGNGGGMSAVNPKVYNEWDNDDLRKAGSIWNVRDFETEGIEFSETPAPNSGKFYFNSQSNMEETGFHQKKYSHIYVKVDGARVAANTIVNGIATKNGQSDSFVGIYIIRFSDVLLMAAELGSPNAQSYYNRVRSRGYFANHGDTPLENTPYYKAVSQENIQEERRHEFAFEGIRAWDIRRWGIEEQQITKYKTDVPVYRFGIPEVITIKYRPETKGLLPIPLNQINLSNGVLKQNAGWDSNDAIYSGN</sequence>
<dbReference type="GO" id="GO:0009279">
    <property type="term" value="C:cell outer membrane"/>
    <property type="evidence" value="ECO:0007669"/>
    <property type="project" value="UniProtKB-SubCell"/>
</dbReference>
<dbReference type="RefSeq" id="WP_115500510.1">
    <property type="nucleotide sequence ID" value="NZ_JACRTI010000043.1"/>
</dbReference>
<evidence type="ECO:0000313" key="9">
    <source>
        <dbReference type="EMBL" id="MBC8603015.1"/>
    </source>
</evidence>
<keyword evidence="3 6" id="KW-0732">Signal</keyword>
<comment type="subcellular location">
    <subcellularLocation>
        <location evidence="1">Cell outer membrane</location>
    </subcellularLocation>
</comment>
<evidence type="ECO:0000256" key="1">
    <source>
        <dbReference type="ARBA" id="ARBA00004442"/>
    </source>
</evidence>
<dbReference type="EMBL" id="JACRTI010000043">
    <property type="protein sequence ID" value="MBC8603015.1"/>
    <property type="molecule type" value="Genomic_DNA"/>
</dbReference>
<comment type="caution">
    <text evidence="10">The sequence shown here is derived from an EMBL/GenBank/DDBJ whole genome shotgun (WGS) entry which is preliminary data.</text>
</comment>
<keyword evidence="12" id="KW-1185">Reference proteome</keyword>
<keyword evidence="4" id="KW-0472">Membrane</keyword>
<evidence type="ECO:0000259" key="7">
    <source>
        <dbReference type="Pfam" id="PF07980"/>
    </source>
</evidence>
<gene>
    <name evidence="10" type="ORF">DWU89_15340</name>
    <name evidence="9" type="ORF">H8784_14965</name>
</gene>
<dbReference type="Proteomes" id="UP000256321">
    <property type="component" value="Unassembled WGS sequence"/>
</dbReference>
<dbReference type="Gene3D" id="1.25.40.390">
    <property type="match status" value="1"/>
</dbReference>
<comment type="similarity">
    <text evidence="2">Belongs to the SusD family.</text>
</comment>
<dbReference type="InterPro" id="IPR033985">
    <property type="entry name" value="SusD-like_N"/>
</dbReference>
<dbReference type="EMBL" id="QREV01000043">
    <property type="protein sequence ID" value="RDU48281.1"/>
    <property type="molecule type" value="Genomic_DNA"/>
</dbReference>
<evidence type="ECO:0000256" key="3">
    <source>
        <dbReference type="ARBA" id="ARBA00022729"/>
    </source>
</evidence>
<proteinExistence type="inferred from homology"/>
<dbReference type="AlphaFoldDB" id="A0A3D8HBP2"/>
<evidence type="ECO:0000313" key="12">
    <source>
        <dbReference type="Proteomes" id="UP000629596"/>
    </source>
</evidence>
<evidence type="ECO:0000256" key="4">
    <source>
        <dbReference type="ARBA" id="ARBA00023136"/>
    </source>
</evidence>
<evidence type="ECO:0000313" key="10">
    <source>
        <dbReference type="EMBL" id="RDU48281.1"/>
    </source>
</evidence>
<reference evidence="9 12" key="2">
    <citation type="submission" date="2020-08" db="EMBL/GenBank/DDBJ databases">
        <title>Genome public.</title>
        <authorList>
            <person name="Liu C."/>
            <person name="Sun Q."/>
        </authorList>
    </citation>
    <scope>NUCLEOTIDE SEQUENCE [LARGE SCALE GENOMIC DNA]</scope>
    <source>
        <strain evidence="9 12">426_9</strain>
    </source>
</reference>
<dbReference type="InterPro" id="IPR011990">
    <property type="entry name" value="TPR-like_helical_dom_sf"/>
</dbReference>
<dbReference type="InterPro" id="IPR012944">
    <property type="entry name" value="SusD_RagB_dom"/>
</dbReference>
<feature type="signal peptide" evidence="6">
    <location>
        <begin position="1"/>
        <end position="19"/>
    </location>
</feature>
<dbReference type="Proteomes" id="UP000629596">
    <property type="component" value="Unassembled WGS sequence"/>
</dbReference>
<dbReference type="PROSITE" id="PS51257">
    <property type="entry name" value="PROKAR_LIPOPROTEIN"/>
    <property type="match status" value="1"/>
</dbReference>
<feature type="domain" description="RagB/SusD" evidence="7">
    <location>
        <begin position="387"/>
        <end position="575"/>
    </location>
</feature>
<dbReference type="SUPFAM" id="SSF48452">
    <property type="entry name" value="TPR-like"/>
    <property type="match status" value="1"/>
</dbReference>
<evidence type="ECO:0000256" key="5">
    <source>
        <dbReference type="ARBA" id="ARBA00023237"/>
    </source>
</evidence>
<organism evidence="10 11">
    <name type="scientific">Parabacteroides acidifaciens</name>
    <dbReference type="NCBI Taxonomy" id="2290935"/>
    <lineage>
        <taxon>Bacteria</taxon>
        <taxon>Pseudomonadati</taxon>
        <taxon>Bacteroidota</taxon>
        <taxon>Bacteroidia</taxon>
        <taxon>Bacteroidales</taxon>
        <taxon>Tannerellaceae</taxon>
        <taxon>Parabacteroides</taxon>
    </lineage>
</organism>
<reference evidence="10 11" key="1">
    <citation type="submission" date="2018-07" db="EMBL/GenBank/DDBJ databases">
        <title>Parabacteroides acidifaciens nov. sp., isolated from human feces.</title>
        <authorList>
            <person name="Wang Y.J."/>
        </authorList>
    </citation>
    <scope>NUCLEOTIDE SEQUENCE [LARGE SCALE GENOMIC DNA]</scope>
    <source>
        <strain evidence="10 11">426-9</strain>
    </source>
</reference>
<dbReference type="Pfam" id="PF07980">
    <property type="entry name" value="SusD_RagB"/>
    <property type="match status" value="1"/>
</dbReference>
<evidence type="ECO:0000313" key="11">
    <source>
        <dbReference type="Proteomes" id="UP000256321"/>
    </source>
</evidence>
<dbReference type="Pfam" id="PF14322">
    <property type="entry name" value="SusD-like_3"/>
    <property type="match status" value="1"/>
</dbReference>
<accession>A0A3D8HBP2</accession>